<evidence type="ECO:0000313" key="2">
    <source>
        <dbReference type="EMBL" id="ELY88960.1"/>
    </source>
</evidence>
<gene>
    <name evidence="2" type="ORF">C484_15243</name>
</gene>
<protein>
    <submittedName>
        <fullName evidence="2">Uncharacterized protein</fullName>
    </submittedName>
</protein>
<dbReference type="RefSeq" id="WP_006826717.1">
    <property type="nucleotide sequence ID" value="NZ_AOIL01000050.1"/>
</dbReference>
<proteinExistence type="predicted"/>
<dbReference type="AlphaFoldDB" id="L9ZR17"/>
<dbReference type="OrthoDB" id="212263at2157"/>
<reference evidence="2 3" key="1">
    <citation type="journal article" date="2014" name="PLoS Genet.">
        <title>Phylogenetically driven sequencing of extremely halophilic archaea reveals strategies for static and dynamic osmo-response.</title>
        <authorList>
            <person name="Becker E.A."/>
            <person name="Seitzer P.M."/>
            <person name="Tritt A."/>
            <person name="Larsen D."/>
            <person name="Krusor M."/>
            <person name="Yao A.I."/>
            <person name="Wu D."/>
            <person name="Madern D."/>
            <person name="Eisen J.A."/>
            <person name="Darling A.E."/>
            <person name="Facciotti M.T."/>
        </authorList>
    </citation>
    <scope>NUCLEOTIDE SEQUENCE [LARGE SCALE GENOMIC DNA]</scope>
    <source>
        <strain evidence="2 3">DSM 12281</strain>
    </source>
</reference>
<evidence type="ECO:0000313" key="3">
    <source>
        <dbReference type="Proteomes" id="UP000011648"/>
    </source>
</evidence>
<comment type="caution">
    <text evidence="2">The sequence shown here is derived from an EMBL/GenBank/DDBJ whole genome shotgun (WGS) entry which is preliminary data.</text>
</comment>
<organism evidence="2 3">
    <name type="scientific">Natrialba taiwanensis DSM 12281</name>
    <dbReference type="NCBI Taxonomy" id="1230458"/>
    <lineage>
        <taxon>Archaea</taxon>
        <taxon>Methanobacteriati</taxon>
        <taxon>Methanobacteriota</taxon>
        <taxon>Stenosarchaea group</taxon>
        <taxon>Halobacteria</taxon>
        <taxon>Halobacteriales</taxon>
        <taxon>Natrialbaceae</taxon>
        <taxon>Natrialba</taxon>
    </lineage>
</organism>
<keyword evidence="3" id="KW-1185">Reference proteome</keyword>
<feature type="compositionally biased region" description="Basic and acidic residues" evidence="1">
    <location>
        <begin position="17"/>
        <end position="32"/>
    </location>
</feature>
<sequence length="188" mass="21078">MIGEHAFCPTSGASLSQERHYDDRGRPERAPEADGCSQNIALETPLTTGKRRSSKRALLTYFRRCHQRHAVSDDELYARAAVTLMRLKRTASGRGERDVIVWYALGERLARDEFAVEWMTSHVEPRCQNCGGRLTYLDGANGLIGRCGTSCTDTGRDQLAVIRHLVRSLFNRTFPTYSLSETDALALL</sequence>
<dbReference type="Proteomes" id="UP000011648">
    <property type="component" value="Unassembled WGS sequence"/>
</dbReference>
<dbReference type="PATRIC" id="fig|1230458.4.peg.3083"/>
<feature type="region of interest" description="Disordered" evidence="1">
    <location>
        <begin position="1"/>
        <end position="37"/>
    </location>
</feature>
<name>L9ZR17_9EURY</name>
<accession>L9ZR17</accession>
<evidence type="ECO:0000256" key="1">
    <source>
        <dbReference type="SAM" id="MobiDB-lite"/>
    </source>
</evidence>
<dbReference type="EMBL" id="AOIL01000050">
    <property type="protein sequence ID" value="ELY88960.1"/>
    <property type="molecule type" value="Genomic_DNA"/>
</dbReference>
<dbReference type="STRING" id="1230458.C484_15243"/>